<proteinExistence type="inferred from homology"/>
<keyword evidence="3" id="KW-0233">DNA recombination</keyword>
<dbReference type="InterPro" id="IPR002104">
    <property type="entry name" value="Integrase_catalytic"/>
</dbReference>
<accession>A0A1H2UAN4</accession>
<dbReference type="Proteomes" id="UP000199592">
    <property type="component" value="Unassembled WGS sequence"/>
</dbReference>
<sequence length="397" mass="46608">MNQNKLSIRFIINKARKNKQGECPLYCRMTYEQNRKQFATGHFIRDKDWDAKKQLSKNNLINSQIKLTVSNIQTAYLKLRLENDSFSVSDIYGYYNGENNGKSVPGTLEYFAEYLDQLKGLCGRDISESTYSKFQYVYNQVEEFIHWKFSKNDITLDNLNPKFLADLDHYLKVERNQVQVTVNKAIQRFRKPVRLAVQEGILKTDPFYSFKPKRVINNVVFLTNEELIKLEEFKFVQSRLEYVKDLFVFSCYTGLPYQEVMSLEEKNIQTSFDNNLWISIHRKKTNRSLSIPLLPKAIQIIDRYKSNSTNVFSKISNQKVNSYLKEIAEIVGIEKRITHHTARKTFASTVLLYNNVPMEIVSELLGHSSIKITQEYYGKIVQRRVSEEMNRISKIII</sequence>
<dbReference type="EMBL" id="FNMY01000002">
    <property type="protein sequence ID" value="SDW53253.1"/>
    <property type="molecule type" value="Genomic_DNA"/>
</dbReference>
<dbReference type="AlphaFoldDB" id="A0A1H2UAN4"/>
<dbReference type="Gene3D" id="1.10.443.10">
    <property type="entry name" value="Intergrase catalytic core"/>
    <property type="match status" value="1"/>
</dbReference>
<evidence type="ECO:0000259" key="4">
    <source>
        <dbReference type="PROSITE" id="PS51898"/>
    </source>
</evidence>
<keyword evidence="2" id="KW-0238">DNA-binding</keyword>
<dbReference type="CDD" id="cd01185">
    <property type="entry name" value="INTN1_C_like"/>
    <property type="match status" value="1"/>
</dbReference>
<dbReference type="GO" id="GO:0015074">
    <property type="term" value="P:DNA integration"/>
    <property type="evidence" value="ECO:0007669"/>
    <property type="project" value="InterPro"/>
</dbReference>
<dbReference type="InterPro" id="IPR010998">
    <property type="entry name" value="Integrase_recombinase_N"/>
</dbReference>
<comment type="similarity">
    <text evidence="1">Belongs to the 'phage' integrase family.</text>
</comment>
<evidence type="ECO:0000313" key="6">
    <source>
        <dbReference type="Proteomes" id="UP000199592"/>
    </source>
</evidence>
<dbReference type="InterPro" id="IPR050090">
    <property type="entry name" value="Tyrosine_recombinase_XerCD"/>
</dbReference>
<dbReference type="InterPro" id="IPR025269">
    <property type="entry name" value="SAM-like_dom"/>
</dbReference>
<keyword evidence="6" id="KW-1185">Reference proteome</keyword>
<dbReference type="Pfam" id="PF00589">
    <property type="entry name" value="Phage_integrase"/>
    <property type="match status" value="1"/>
</dbReference>
<dbReference type="RefSeq" id="WP_090292801.1">
    <property type="nucleotide sequence ID" value="NZ_FNKI01000001.1"/>
</dbReference>
<dbReference type="GO" id="GO:0006310">
    <property type="term" value="P:DNA recombination"/>
    <property type="evidence" value="ECO:0007669"/>
    <property type="project" value="UniProtKB-KW"/>
</dbReference>
<dbReference type="InterPro" id="IPR013762">
    <property type="entry name" value="Integrase-like_cat_sf"/>
</dbReference>
<dbReference type="Pfam" id="PF17293">
    <property type="entry name" value="Arm-DNA-bind_5"/>
    <property type="match status" value="1"/>
</dbReference>
<dbReference type="InterPro" id="IPR035386">
    <property type="entry name" value="Arm-DNA-bind_5"/>
</dbReference>
<evidence type="ECO:0000256" key="3">
    <source>
        <dbReference type="ARBA" id="ARBA00023172"/>
    </source>
</evidence>
<dbReference type="STRING" id="1073328.SAMN05216294_0775"/>
<protein>
    <submittedName>
        <fullName evidence="5">Site-specific recombinase XerD</fullName>
    </submittedName>
</protein>
<dbReference type="Pfam" id="PF13102">
    <property type="entry name" value="Phage_int_SAM_5"/>
    <property type="match status" value="1"/>
</dbReference>
<gene>
    <name evidence="5" type="ORF">SAMN04487892_1518</name>
</gene>
<dbReference type="Gene3D" id="1.10.150.130">
    <property type="match status" value="1"/>
</dbReference>
<dbReference type="InterPro" id="IPR011010">
    <property type="entry name" value="DNA_brk_join_enz"/>
</dbReference>
<organism evidence="5 6">
    <name type="scientific">Flagellimonas zhangzhouensis</name>
    <dbReference type="NCBI Taxonomy" id="1073328"/>
    <lineage>
        <taxon>Bacteria</taxon>
        <taxon>Pseudomonadati</taxon>
        <taxon>Bacteroidota</taxon>
        <taxon>Flavobacteriia</taxon>
        <taxon>Flavobacteriales</taxon>
        <taxon>Flavobacteriaceae</taxon>
        <taxon>Flagellimonas</taxon>
    </lineage>
</organism>
<evidence type="ECO:0000256" key="2">
    <source>
        <dbReference type="ARBA" id="ARBA00023125"/>
    </source>
</evidence>
<dbReference type="PROSITE" id="PS51898">
    <property type="entry name" value="TYR_RECOMBINASE"/>
    <property type="match status" value="1"/>
</dbReference>
<reference evidence="6" key="1">
    <citation type="submission" date="2016-10" db="EMBL/GenBank/DDBJ databases">
        <authorList>
            <person name="Varghese N."/>
            <person name="Submissions S."/>
        </authorList>
    </citation>
    <scope>NUCLEOTIDE SEQUENCE [LARGE SCALE GENOMIC DNA]</scope>
    <source>
        <strain evidence="6">DSM 25030</strain>
    </source>
</reference>
<dbReference type="GO" id="GO:0003677">
    <property type="term" value="F:DNA binding"/>
    <property type="evidence" value="ECO:0007669"/>
    <property type="project" value="UniProtKB-KW"/>
</dbReference>
<dbReference type="PANTHER" id="PTHR30349">
    <property type="entry name" value="PHAGE INTEGRASE-RELATED"/>
    <property type="match status" value="1"/>
</dbReference>
<evidence type="ECO:0000256" key="1">
    <source>
        <dbReference type="ARBA" id="ARBA00008857"/>
    </source>
</evidence>
<feature type="domain" description="Tyr recombinase" evidence="4">
    <location>
        <begin position="217"/>
        <end position="390"/>
    </location>
</feature>
<name>A0A1H2UAN4_9FLAO</name>
<evidence type="ECO:0000313" key="5">
    <source>
        <dbReference type="EMBL" id="SDW53253.1"/>
    </source>
</evidence>
<dbReference type="SUPFAM" id="SSF56349">
    <property type="entry name" value="DNA breaking-rejoining enzymes"/>
    <property type="match status" value="1"/>
</dbReference>
<dbReference type="PANTHER" id="PTHR30349:SF64">
    <property type="entry name" value="PROPHAGE INTEGRASE INTD-RELATED"/>
    <property type="match status" value="1"/>
</dbReference>
<dbReference type="OrthoDB" id="892893at2"/>